<name>A0A5J4V0D6_9EUKA</name>
<feature type="non-terminal residue" evidence="3">
    <location>
        <position position="240"/>
    </location>
</feature>
<reference evidence="3 4" key="1">
    <citation type="submission" date="2019-03" db="EMBL/GenBank/DDBJ databases">
        <title>Single cell metagenomics reveals metabolic interactions within the superorganism composed of flagellate Streblomastix strix and complex community of Bacteroidetes bacteria on its surface.</title>
        <authorList>
            <person name="Treitli S.C."/>
            <person name="Kolisko M."/>
            <person name="Husnik F."/>
            <person name="Keeling P."/>
            <person name="Hampl V."/>
        </authorList>
    </citation>
    <scope>NUCLEOTIDE SEQUENCE [LARGE SCALE GENOMIC DNA]</scope>
    <source>
        <strain evidence="3">ST1C</strain>
    </source>
</reference>
<protein>
    <submittedName>
        <fullName evidence="3">Uncharacterized protein</fullName>
    </submittedName>
</protein>
<feature type="region of interest" description="Disordered" evidence="1">
    <location>
        <begin position="32"/>
        <end position="57"/>
    </location>
</feature>
<sequence length="240" mass="27292">MRQANEKTLNERDRVIEERNRLQEELNRIQKELNRERQEKERAQVEKDQEQRRADTEHDEVIHLTAEITRLNQSLLQVTSSAQAITVNLEVPSGMHGLKDANRFTHDNTAASCVISTNPVISEGIVYYESVFENHEKYSFGIGIADSSVVFKPDNVPNDYEYNRKTVIYWNDSLVSLSSLSFSVLELELIILVTLVSIILFVFVGLVIWIVVVKGGVEGPHLLSKLSLYHYGYLVGLSAS</sequence>
<dbReference type="EMBL" id="SNRW01010935">
    <property type="protein sequence ID" value="KAA6375862.1"/>
    <property type="molecule type" value="Genomic_DNA"/>
</dbReference>
<dbReference type="AlphaFoldDB" id="A0A5J4V0D6"/>
<comment type="caution">
    <text evidence="3">The sequence shown here is derived from an EMBL/GenBank/DDBJ whole genome shotgun (WGS) entry which is preliminary data.</text>
</comment>
<accession>A0A5J4V0D6</accession>
<evidence type="ECO:0000313" key="4">
    <source>
        <dbReference type="Proteomes" id="UP000324800"/>
    </source>
</evidence>
<gene>
    <name evidence="3" type="ORF">EZS28_028611</name>
</gene>
<dbReference type="Proteomes" id="UP000324800">
    <property type="component" value="Unassembled WGS sequence"/>
</dbReference>
<organism evidence="3 4">
    <name type="scientific">Streblomastix strix</name>
    <dbReference type="NCBI Taxonomy" id="222440"/>
    <lineage>
        <taxon>Eukaryota</taxon>
        <taxon>Metamonada</taxon>
        <taxon>Preaxostyla</taxon>
        <taxon>Oxymonadida</taxon>
        <taxon>Streblomastigidae</taxon>
        <taxon>Streblomastix</taxon>
    </lineage>
</organism>
<keyword evidence="2" id="KW-0812">Transmembrane</keyword>
<evidence type="ECO:0000256" key="2">
    <source>
        <dbReference type="SAM" id="Phobius"/>
    </source>
</evidence>
<keyword evidence="2" id="KW-1133">Transmembrane helix</keyword>
<proteinExistence type="predicted"/>
<evidence type="ECO:0000256" key="1">
    <source>
        <dbReference type="SAM" id="MobiDB-lite"/>
    </source>
</evidence>
<feature type="transmembrane region" description="Helical" evidence="2">
    <location>
        <begin position="189"/>
        <end position="212"/>
    </location>
</feature>
<evidence type="ECO:0000313" key="3">
    <source>
        <dbReference type="EMBL" id="KAA6375862.1"/>
    </source>
</evidence>
<keyword evidence="2" id="KW-0472">Membrane</keyword>